<dbReference type="Proteomes" id="UP000029431">
    <property type="component" value="Chromosome"/>
</dbReference>
<dbReference type="KEGG" id="plv:ERIC2_c03710"/>
<name>V9W3M7_9BACL</name>
<evidence type="ECO:0000313" key="2">
    <source>
        <dbReference type="Proteomes" id="UP000029431"/>
    </source>
</evidence>
<proteinExistence type="predicted"/>
<evidence type="ECO:0000313" key="1">
    <source>
        <dbReference type="EMBL" id="AHD04230.1"/>
    </source>
</evidence>
<dbReference type="AlphaFoldDB" id="V9W3M7"/>
<sequence length="64" mass="7733">MICYIIVDSRKNKNFYFYKDGIMSKRRPISLEVKLRVVKRCLRNEKNPSYEAKYNAPHCQDTIF</sequence>
<keyword evidence="2" id="KW-1185">Reference proteome</keyword>
<accession>V9W3M7</accession>
<gene>
    <name evidence="1" type="ORF">ERIC2_c03710</name>
</gene>
<dbReference type="HOGENOM" id="CLU_2863549_0_0_9"/>
<organism evidence="1 2">
    <name type="scientific">Paenibacillus larvae subsp. larvae DSM 25430</name>
    <dbReference type="NCBI Taxonomy" id="697284"/>
    <lineage>
        <taxon>Bacteria</taxon>
        <taxon>Bacillati</taxon>
        <taxon>Bacillota</taxon>
        <taxon>Bacilli</taxon>
        <taxon>Bacillales</taxon>
        <taxon>Paenibacillaceae</taxon>
        <taxon>Paenibacillus</taxon>
    </lineage>
</organism>
<protein>
    <submittedName>
        <fullName evidence="1">Uncharacterized protein</fullName>
    </submittedName>
</protein>
<reference evidence="1 2" key="1">
    <citation type="journal article" date="2014" name="PLoS ONE">
        <title>How to Kill the Honey Bee Larva: Genomic Potential and Virulence Mechanisms of Paenibacillus larvae.</title>
        <authorList>
            <person name="Djukic M."/>
            <person name="Brzuszkiewicz E."/>
            <person name="Funfhaus A."/>
            <person name="Voss J."/>
            <person name="Gollnow K."/>
            <person name="Poppinga L."/>
            <person name="Liesegang H."/>
            <person name="Garcia-Gonzalez E."/>
            <person name="Genersch E."/>
            <person name="Daniel R."/>
        </authorList>
    </citation>
    <scope>NUCLEOTIDE SEQUENCE [LARGE SCALE GENOMIC DNA]</scope>
    <source>
        <strain evidence="1 2">DSM 25430</strain>
    </source>
</reference>
<dbReference type="EMBL" id="CP003355">
    <property type="protein sequence ID" value="AHD04230.1"/>
    <property type="molecule type" value="Genomic_DNA"/>
</dbReference>